<sequence>MSHFGFYGPMRQPPASAPPAYVPPKPQVSYIIDCIHEYTYVWLRGGDSFWFYPTMVDMNGTTGYRWSGSFWYYYGFDSRFIEASTCPPIPTLF</sequence>
<name>A0A3D9S195_9BACL</name>
<keyword evidence="2" id="KW-1185">Reference proteome</keyword>
<gene>
    <name evidence="1" type="ORF">A8990_116100</name>
</gene>
<evidence type="ECO:0000313" key="1">
    <source>
        <dbReference type="EMBL" id="REE83921.1"/>
    </source>
</evidence>
<evidence type="ECO:0000313" key="2">
    <source>
        <dbReference type="Proteomes" id="UP000256304"/>
    </source>
</evidence>
<dbReference type="AlphaFoldDB" id="A0A3D9S195"/>
<accession>A0A3D9S195</accession>
<organism evidence="1 2">
    <name type="scientific">Paenibacillus taihuensis</name>
    <dbReference type="NCBI Taxonomy" id="1156355"/>
    <lineage>
        <taxon>Bacteria</taxon>
        <taxon>Bacillati</taxon>
        <taxon>Bacillota</taxon>
        <taxon>Bacilli</taxon>
        <taxon>Bacillales</taxon>
        <taxon>Paenibacillaceae</taxon>
        <taxon>Paenibacillus</taxon>
    </lineage>
</organism>
<dbReference type="RefSeq" id="WP_220376811.1">
    <property type="nucleotide sequence ID" value="NZ_QTTN01000016.1"/>
</dbReference>
<proteinExistence type="predicted"/>
<dbReference type="Proteomes" id="UP000256304">
    <property type="component" value="Unassembled WGS sequence"/>
</dbReference>
<dbReference type="EMBL" id="QTTN01000016">
    <property type="protein sequence ID" value="REE83921.1"/>
    <property type="molecule type" value="Genomic_DNA"/>
</dbReference>
<comment type="caution">
    <text evidence="1">The sequence shown here is derived from an EMBL/GenBank/DDBJ whole genome shotgun (WGS) entry which is preliminary data.</text>
</comment>
<protein>
    <recommendedName>
        <fullName evidence="3">Transporter</fullName>
    </recommendedName>
</protein>
<evidence type="ECO:0008006" key="3">
    <source>
        <dbReference type="Google" id="ProtNLM"/>
    </source>
</evidence>
<reference evidence="1 2" key="1">
    <citation type="submission" date="2018-08" db="EMBL/GenBank/DDBJ databases">
        <title>Genomic Encyclopedia of Type Strains, Phase III (KMG-III): the genomes of soil and plant-associated and newly described type strains.</title>
        <authorList>
            <person name="Whitman W."/>
        </authorList>
    </citation>
    <scope>NUCLEOTIDE SEQUENCE [LARGE SCALE GENOMIC DNA]</scope>
    <source>
        <strain evidence="1 2">CGMCC 1.10966</strain>
    </source>
</reference>